<reference evidence="3 4" key="1">
    <citation type="submission" date="2017-10" db="EMBL/GenBank/DDBJ databases">
        <title>Bacillus sp. nov., a halophilic bacterium isolated from a Yangshapao Lake.</title>
        <authorList>
            <person name="Wang H."/>
        </authorList>
    </citation>
    <scope>NUCLEOTIDE SEQUENCE [LARGE SCALE GENOMIC DNA]</scope>
    <source>
        <strain evidence="3 4">YSP-3</strain>
    </source>
</reference>
<dbReference type="Pfam" id="PF09580">
    <property type="entry name" value="Spore_YhcN_YlaJ"/>
    <property type="match status" value="1"/>
</dbReference>
<comment type="caution">
    <text evidence="3">The sequence shown here is derived from an EMBL/GenBank/DDBJ whole genome shotgun (WGS) entry which is preliminary data.</text>
</comment>
<dbReference type="Proteomes" id="UP000248066">
    <property type="component" value="Unassembled WGS sequence"/>
</dbReference>
<name>A0A2W0HFR3_9BACI</name>
<accession>A0A2W0HFR3</accession>
<evidence type="ECO:0000313" key="3">
    <source>
        <dbReference type="EMBL" id="PYZ95742.1"/>
    </source>
</evidence>
<dbReference type="InterPro" id="IPR019076">
    <property type="entry name" value="Spore_lipoprot_YhcN/YlaJ-like"/>
</dbReference>
<protein>
    <submittedName>
        <fullName evidence="3">Sporulation protein</fullName>
    </submittedName>
</protein>
<dbReference type="RefSeq" id="WP_110521019.1">
    <property type="nucleotide sequence ID" value="NZ_PDOF01000003.1"/>
</dbReference>
<dbReference type="PROSITE" id="PS51257">
    <property type="entry name" value="PROKAR_LIPOPROTEIN"/>
    <property type="match status" value="1"/>
</dbReference>
<keyword evidence="2" id="KW-0732">Signal</keyword>
<dbReference type="EMBL" id="PDOF01000003">
    <property type="protein sequence ID" value="PYZ95742.1"/>
    <property type="molecule type" value="Genomic_DNA"/>
</dbReference>
<feature type="region of interest" description="Disordered" evidence="1">
    <location>
        <begin position="197"/>
        <end position="218"/>
    </location>
</feature>
<dbReference type="AlphaFoldDB" id="A0A2W0HFR3"/>
<gene>
    <name evidence="3" type="ORF">CR205_15225</name>
</gene>
<keyword evidence="4" id="KW-1185">Reference proteome</keyword>
<dbReference type="OrthoDB" id="2691390at2"/>
<feature type="signal peptide" evidence="2">
    <location>
        <begin position="1"/>
        <end position="19"/>
    </location>
</feature>
<organism evidence="3 4">
    <name type="scientific">Alteribacter lacisalsi</name>
    <dbReference type="NCBI Taxonomy" id="2045244"/>
    <lineage>
        <taxon>Bacteria</taxon>
        <taxon>Bacillati</taxon>
        <taxon>Bacillota</taxon>
        <taxon>Bacilli</taxon>
        <taxon>Bacillales</taxon>
        <taxon>Bacillaceae</taxon>
        <taxon>Alteribacter</taxon>
    </lineage>
</organism>
<proteinExistence type="predicted"/>
<feature type="chain" id="PRO_5038967743" evidence="2">
    <location>
        <begin position="20"/>
        <end position="218"/>
    </location>
</feature>
<evidence type="ECO:0000256" key="1">
    <source>
        <dbReference type="SAM" id="MobiDB-lite"/>
    </source>
</evidence>
<sequence length="218" mass="24207">MKRMIAASLLLTAALTACGGQMENLTSPYGQGQNQADGEGRWTSMGTGNTQEGYNVINREGRPGHDEFNRFGFVTETKESASEKEAPGYAVYDKELLADSISEMAAVIPDVNQCSTLVTDGEVLMVYDRDSDSNLSRDEVADQVRKTALSVIPSYYEVYVSDDLSLQEDIERFADLSPEDNAYEESLDHTIEQLKAYPQGEPISEDEMHSENNDYKMN</sequence>
<feature type="compositionally biased region" description="Basic and acidic residues" evidence="1">
    <location>
        <begin position="206"/>
        <end position="218"/>
    </location>
</feature>
<evidence type="ECO:0000313" key="4">
    <source>
        <dbReference type="Proteomes" id="UP000248066"/>
    </source>
</evidence>
<evidence type="ECO:0000256" key="2">
    <source>
        <dbReference type="SAM" id="SignalP"/>
    </source>
</evidence>